<organism evidence="3 4">
    <name type="scientific">Knufia fluminis</name>
    <dbReference type="NCBI Taxonomy" id="191047"/>
    <lineage>
        <taxon>Eukaryota</taxon>
        <taxon>Fungi</taxon>
        <taxon>Dikarya</taxon>
        <taxon>Ascomycota</taxon>
        <taxon>Pezizomycotina</taxon>
        <taxon>Eurotiomycetes</taxon>
        <taxon>Chaetothyriomycetidae</taxon>
        <taxon>Chaetothyriales</taxon>
        <taxon>Trichomeriaceae</taxon>
        <taxon>Knufia</taxon>
    </lineage>
</organism>
<feature type="transmembrane region" description="Helical" evidence="2">
    <location>
        <begin position="361"/>
        <end position="382"/>
    </location>
</feature>
<feature type="transmembrane region" description="Helical" evidence="2">
    <location>
        <begin position="210"/>
        <end position="231"/>
    </location>
</feature>
<protein>
    <submittedName>
        <fullName evidence="3">Uncharacterized protein</fullName>
    </submittedName>
</protein>
<evidence type="ECO:0000313" key="4">
    <source>
        <dbReference type="Proteomes" id="UP001316803"/>
    </source>
</evidence>
<gene>
    <name evidence="3" type="ORF">OHC33_003996</name>
</gene>
<dbReference type="Proteomes" id="UP001316803">
    <property type="component" value="Unassembled WGS sequence"/>
</dbReference>
<name>A0AAN8EGT3_9EURO</name>
<dbReference type="EMBL" id="JAKLMC020000007">
    <property type="protein sequence ID" value="KAK5955314.1"/>
    <property type="molecule type" value="Genomic_DNA"/>
</dbReference>
<feature type="transmembrane region" description="Helical" evidence="2">
    <location>
        <begin position="330"/>
        <end position="349"/>
    </location>
</feature>
<feature type="region of interest" description="Disordered" evidence="1">
    <location>
        <begin position="1"/>
        <end position="47"/>
    </location>
</feature>
<evidence type="ECO:0000256" key="2">
    <source>
        <dbReference type="SAM" id="Phobius"/>
    </source>
</evidence>
<keyword evidence="2" id="KW-0812">Transmembrane</keyword>
<keyword evidence="2" id="KW-1133">Transmembrane helix</keyword>
<feature type="compositionally biased region" description="Low complexity" evidence="1">
    <location>
        <begin position="10"/>
        <end position="19"/>
    </location>
</feature>
<keyword evidence="4" id="KW-1185">Reference proteome</keyword>
<evidence type="ECO:0000313" key="3">
    <source>
        <dbReference type="EMBL" id="KAK5955314.1"/>
    </source>
</evidence>
<feature type="transmembrane region" description="Helical" evidence="2">
    <location>
        <begin position="110"/>
        <end position="131"/>
    </location>
</feature>
<sequence length="387" mass="41240">MPRSRREKSASVSSAAAPAINGTMPPPSPPSSSTRSSPVATRRKAPSVSKAAAIANLPPPKSAHGPEKPSVLGFVVAAVVSLVAEGLAHEAASIYNTGELARISKRDATWYEIGGLLTWKITLLATCWFGGLDAVDVASLNALLETPKFILLHYFYLISSFELVTKSTISILAKALPFYIMRPLSAPHAASDTTKATAKLRNRTIINDPITTIATSAMATLAYAVTLQLAFSFFLPSFLITHFSPLPSLEWAYNVATTFPTLLMWLAPAGIASTQFLFRPSEGAASSSNAATGPNSIALTHSHFDPATASFVQHIYHNVWGWYTSRQKELIGRTIVLGAFLLTETVVQLCGEVQGVELLGAAGYASTWLVGAITLGVVLEWVGRPSD</sequence>
<accession>A0AAN8EGT3</accession>
<feature type="transmembrane region" description="Helical" evidence="2">
    <location>
        <begin position="151"/>
        <end position="173"/>
    </location>
</feature>
<evidence type="ECO:0000256" key="1">
    <source>
        <dbReference type="SAM" id="MobiDB-lite"/>
    </source>
</evidence>
<proteinExistence type="predicted"/>
<feature type="transmembrane region" description="Helical" evidence="2">
    <location>
        <begin position="251"/>
        <end position="271"/>
    </location>
</feature>
<keyword evidence="2" id="KW-0472">Membrane</keyword>
<reference evidence="3 4" key="1">
    <citation type="submission" date="2022-12" db="EMBL/GenBank/DDBJ databases">
        <title>Genomic features and morphological characterization of a novel Knufia sp. strain isolated from spacecraft assembly facility.</title>
        <authorList>
            <person name="Teixeira M."/>
            <person name="Chander A.M."/>
            <person name="Stajich J.E."/>
            <person name="Venkateswaran K."/>
        </authorList>
    </citation>
    <scope>NUCLEOTIDE SEQUENCE [LARGE SCALE GENOMIC DNA]</scope>
    <source>
        <strain evidence="3 4">FJI-L2-BK-P2</strain>
    </source>
</reference>
<comment type="caution">
    <text evidence="3">The sequence shown here is derived from an EMBL/GenBank/DDBJ whole genome shotgun (WGS) entry which is preliminary data.</text>
</comment>
<dbReference type="AlphaFoldDB" id="A0AAN8EGT3"/>